<name>A0AAP0KMP5_9MAGN</name>
<sequence length="52" mass="6241">MAAISKDQSELEFNVFWWARKQLIYALTLSYWSYNFSNMAKTMIHALNRYST</sequence>
<organism evidence="1 2">
    <name type="scientific">Stephania japonica</name>
    <dbReference type="NCBI Taxonomy" id="461633"/>
    <lineage>
        <taxon>Eukaryota</taxon>
        <taxon>Viridiplantae</taxon>
        <taxon>Streptophyta</taxon>
        <taxon>Embryophyta</taxon>
        <taxon>Tracheophyta</taxon>
        <taxon>Spermatophyta</taxon>
        <taxon>Magnoliopsida</taxon>
        <taxon>Ranunculales</taxon>
        <taxon>Menispermaceae</taxon>
        <taxon>Menispermoideae</taxon>
        <taxon>Cissampelideae</taxon>
        <taxon>Stephania</taxon>
    </lineage>
</organism>
<protein>
    <submittedName>
        <fullName evidence="1">Uncharacterized protein</fullName>
    </submittedName>
</protein>
<accession>A0AAP0KMP5</accession>
<gene>
    <name evidence="1" type="ORF">Sjap_002375</name>
</gene>
<comment type="caution">
    <text evidence="1">The sequence shown here is derived from an EMBL/GenBank/DDBJ whole genome shotgun (WGS) entry which is preliminary data.</text>
</comment>
<keyword evidence="2" id="KW-1185">Reference proteome</keyword>
<proteinExistence type="predicted"/>
<reference evidence="1 2" key="1">
    <citation type="submission" date="2024-01" db="EMBL/GenBank/DDBJ databases">
        <title>Genome assemblies of Stephania.</title>
        <authorList>
            <person name="Yang L."/>
        </authorList>
    </citation>
    <scope>NUCLEOTIDE SEQUENCE [LARGE SCALE GENOMIC DNA]</scope>
    <source>
        <strain evidence="1">QJT</strain>
        <tissue evidence="1">Leaf</tissue>
    </source>
</reference>
<dbReference type="Proteomes" id="UP001417504">
    <property type="component" value="Unassembled WGS sequence"/>
</dbReference>
<evidence type="ECO:0000313" key="1">
    <source>
        <dbReference type="EMBL" id="KAK9154895.1"/>
    </source>
</evidence>
<dbReference type="EMBL" id="JBBNAE010000001">
    <property type="protein sequence ID" value="KAK9154895.1"/>
    <property type="molecule type" value="Genomic_DNA"/>
</dbReference>
<evidence type="ECO:0000313" key="2">
    <source>
        <dbReference type="Proteomes" id="UP001417504"/>
    </source>
</evidence>
<dbReference type="AlphaFoldDB" id="A0AAP0KMP5"/>